<organism evidence="1 2">
    <name type="scientific">Thlaspi arvense</name>
    <name type="common">Field penny-cress</name>
    <dbReference type="NCBI Taxonomy" id="13288"/>
    <lineage>
        <taxon>Eukaryota</taxon>
        <taxon>Viridiplantae</taxon>
        <taxon>Streptophyta</taxon>
        <taxon>Embryophyta</taxon>
        <taxon>Tracheophyta</taxon>
        <taxon>Spermatophyta</taxon>
        <taxon>Magnoliopsida</taxon>
        <taxon>eudicotyledons</taxon>
        <taxon>Gunneridae</taxon>
        <taxon>Pentapetalae</taxon>
        <taxon>rosids</taxon>
        <taxon>malvids</taxon>
        <taxon>Brassicales</taxon>
        <taxon>Brassicaceae</taxon>
        <taxon>Thlaspideae</taxon>
        <taxon>Thlaspi</taxon>
    </lineage>
</organism>
<dbReference type="AlphaFoldDB" id="A0AAU9SPS4"/>
<proteinExistence type="predicted"/>
<name>A0AAU9SPS4_THLAR</name>
<reference evidence="1 2" key="1">
    <citation type="submission" date="2022-03" db="EMBL/GenBank/DDBJ databases">
        <authorList>
            <person name="Nunn A."/>
            <person name="Chopra R."/>
            <person name="Nunn A."/>
            <person name="Contreras Garrido A."/>
        </authorList>
    </citation>
    <scope>NUCLEOTIDE SEQUENCE [LARGE SCALE GENOMIC DNA]</scope>
</reference>
<evidence type="ECO:0000313" key="1">
    <source>
        <dbReference type="EMBL" id="CAH2070482.1"/>
    </source>
</evidence>
<protein>
    <submittedName>
        <fullName evidence="1">Uncharacterized protein</fullName>
    </submittedName>
</protein>
<sequence>MNLQDVSRDFKSTLEREIGLDEISTPNLYTQTEQTLVHLLLLHHQFLLIRQDHELFCAFRVHEWSLVKCYMIMMLNHQKLTQPRIASRSQKSSSKLRLQGNAKQRIKLRREKQQQLHPLQDKIEKHQDLTCSVDKQKPVSSIEKLRRDWKLANVDHALVFYIHQSGVVKTQDIVFDEIFPKALLIIITIEIGHRLCCVGLIELFFSSFASHRSSLRKSTQKLSSSPSSEDKLGI</sequence>
<gene>
    <name evidence="1" type="ORF">TAV2_LOCUS18881</name>
</gene>
<accession>A0AAU9SPS4</accession>
<dbReference type="EMBL" id="OU466862">
    <property type="protein sequence ID" value="CAH2070482.1"/>
    <property type="molecule type" value="Genomic_DNA"/>
</dbReference>
<keyword evidence="2" id="KW-1185">Reference proteome</keyword>
<dbReference type="Proteomes" id="UP000836841">
    <property type="component" value="Chromosome 6"/>
</dbReference>
<evidence type="ECO:0000313" key="2">
    <source>
        <dbReference type="Proteomes" id="UP000836841"/>
    </source>
</evidence>